<evidence type="ECO:0000313" key="1">
    <source>
        <dbReference type="EMBL" id="MCJ7858206.1"/>
    </source>
</evidence>
<dbReference type="EMBL" id="JALIEA010000011">
    <property type="protein sequence ID" value="MCJ7858206.1"/>
    <property type="molecule type" value="Genomic_DNA"/>
</dbReference>
<dbReference type="RefSeq" id="WP_244803905.1">
    <property type="nucleotide sequence ID" value="NZ_JALIEA010000011.1"/>
</dbReference>
<proteinExistence type="predicted"/>
<organism evidence="1 2">
    <name type="scientific">Corynebacterium kalidii</name>
    <dbReference type="NCBI Taxonomy" id="2931982"/>
    <lineage>
        <taxon>Bacteria</taxon>
        <taxon>Bacillati</taxon>
        <taxon>Actinomycetota</taxon>
        <taxon>Actinomycetes</taxon>
        <taxon>Mycobacteriales</taxon>
        <taxon>Corynebacteriaceae</taxon>
        <taxon>Corynebacterium</taxon>
    </lineage>
</organism>
<sequence length="79" mass="8199">MTVRVLAATPSGDLAGAGADLVLSTSGPSTTVAVLNSVEHLLKNDVQRAARIPGVSVEYQWQITDGGAVVNNASRLVRR</sequence>
<comment type="caution">
    <text evidence="1">The sequence shown here is derived from an EMBL/GenBank/DDBJ whole genome shotgun (WGS) entry which is preliminary data.</text>
</comment>
<keyword evidence="2" id="KW-1185">Reference proteome</keyword>
<dbReference type="Proteomes" id="UP001139207">
    <property type="component" value="Unassembled WGS sequence"/>
</dbReference>
<protein>
    <submittedName>
        <fullName evidence="1">Uncharacterized protein</fullName>
    </submittedName>
</protein>
<dbReference type="AlphaFoldDB" id="A0A9X2AYL4"/>
<evidence type="ECO:0000313" key="2">
    <source>
        <dbReference type="Proteomes" id="UP001139207"/>
    </source>
</evidence>
<reference evidence="1" key="1">
    <citation type="submission" date="2022-04" db="EMBL/GenBank/DDBJ databases">
        <title>Corynebacterium kalidii LD5P10.</title>
        <authorList>
            <person name="Sun J.Q."/>
        </authorList>
    </citation>
    <scope>NUCLEOTIDE SEQUENCE</scope>
    <source>
        <strain evidence="1">LD5P10</strain>
    </source>
</reference>
<name>A0A9X2AYL4_9CORY</name>
<accession>A0A9X2AYL4</accession>
<gene>
    <name evidence="1" type="ORF">MUN33_05665</name>
</gene>